<protein>
    <submittedName>
        <fullName evidence="2">Uncharacterized protein</fullName>
    </submittedName>
</protein>
<dbReference type="RefSeq" id="WP_332290936.1">
    <property type="nucleotide sequence ID" value="NZ_JAZIBG010000036.1"/>
</dbReference>
<keyword evidence="1" id="KW-0732">Signal</keyword>
<evidence type="ECO:0000313" key="3">
    <source>
        <dbReference type="Proteomes" id="UP001336250"/>
    </source>
</evidence>
<feature type="chain" id="PRO_5044015729" evidence="1">
    <location>
        <begin position="28"/>
        <end position="421"/>
    </location>
</feature>
<dbReference type="Proteomes" id="UP001336250">
    <property type="component" value="Unassembled WGS sequence"/>
</dbReference>
<reference evidence="2 3" key="1">
    <citation type="submission" date="2024-02" db="EMBL/GenBank/DDBJ databases">
        <title>Genome sequence of Aquincola sp. MAHUQ-54.</title>
        <authorList>
            <person name="Huq M.A."/>
        </authorList>
    </citation>
    <scope>NUCLEOTIDE SEQUENCE [LARGE SCALE GENOMIC DNA]</scope>
    <source>
        <strain evidence="2 3">MAHUQ-54</strain>
    </source>
</reference>
<organism evidence="2 3">
    <name type="scientific">Aquincola agrisoli</name>
    <dbReference type="NCBI Taxonomy" id="3119538"/>
    <lineage>
        <taxon>Bacteria</taxon>
        <taxon>Pseudomonadati</taxon>
        <taxon>Pseudomonadota</taxon>
        <taxon>Betaproteobacteria</taxon>
        <taxon>Burkholderiales</taxon>
        <taxon>Sphaerotilaceae</taxon>
        <taxon>Aquincola</taxon>
    </lineage>
</organism>
<keyword evidence="3" id="KW-1185">Reference proteome</keyword>
<gene>
    <name evidence="2" type="ORF">V4F39_17110</name>
</gene>
<accession>A0AAW9QFN5</accession>
<evidence type="ECO:0000313" key="2">
    <source>
        <dbReference type="EMBL" id="MEF7615637.1"/>
    </source>
</evidence>
<evidence type="ECO:0000256" key="1">
    <source>
        <dbReference type="SAM" id="SignalP"/>
    </source>
</evidence>
<dbReference type="EMBL" id="JAZIBG010000036">
    <property type="protein sequence ID" value="MEF7615637.1"/>
    <property type="molecule type" value="Genomic_DNA"/>
</dbReference>
<name>A0AAW9QFN5_9BURK</name>
<dbReference type="AlphaFoldDB" id="A0AAW9QFN5"/>
<proteinExistence type="predicted"/>
<sequence>MYTPGPKLAQAVSIVGIGLASAAPALAAAEDVGIADAASLPAAAAASPLAPDARDGGGAQALPQGWTESTLVLACGGTACALETLRIAQAQLPAAPEMPAAGSAMAAADEPVLGGWEAPPPEMPVTAALSPQVPGIDAPALRSMKGSLAPIATLEDAGDPAGMPLASTHARRVLTGLHELRAIAPVQEPAGAASSVLPERAPVPVQVASTVDIELEVPVHALRSTLVDIPLELSVDVPLDMLVDILLDTHVDIPLEMAVDIALEVPPAPLPQAEPVAPAVPAASGWVAVGDSRLDRVRGGFSNGNLNISFGIERAVYINGNLVTTTRLNLSELGAISGGSAAPAAPIDTGALTVLQSGPGNVFQPGRLSGNAIGTVIQNTLDNQKIQSITVIDATVNSMQILKGLNLQSSLRSAVTDSLRR</sequence>
<feature type="signal peptide" evidence="1">
    <location>
        <begin position="1"/>
        <end position="27"/>
    </location>
</feature>
<comment type="caution">
    <text evidence="2">The sequence shown here is derived from an EMBL/GenBank/DDBJ whole genome shotgun (WGS) entry which is preliminary data.</text>
</comment>